<comment type="caution">
    <text evidence="3">The sequence shown here is derived from an EMBL/GenBank/DDBJ whole genome shotgun (WGS) entry which is preliminary data.</text>
</comment>
<evidence type="ECO:0000313" key="3">
    <source>
        <dbReference type="EMBL" id="KAK1734266.1"/>
    </source>
</evidence>
<dbReference type="Proteomes" id="UP001224775">
    <property type="component" value="Unassembled WGS sequence"/>
</dbReference>
<keyword evidence="2" id="KW-1133">Transmembrane helix</keyword>
<feature type="region of interest" description="Disordered" evidence="1">
    <location>
        <begin position="260"/>
        <end position="295"/>
    </location>
</feature>
<feature type="transmembrane region" description="Helical" evidence="2">
    <location>
        <begin position="12"/>
        <end position="32"/>
    </location>
</feature>
<organism evidence="3 4">
    <name type="scientific">Skeletonema marinoi</name>
    <dbReference type="NCBI Taxonomy" id="267567"/>
    <lineage>
        <taxon>Eukaryota</taxon>
        <taxon>Sar</taxon>
        <taxon>Stramenopiles</taxon>
        <taxon>Ochrophyta</taxon>
        <taxon>Bacillariophyta</taxon>
        <taxon>Coscinodiscophyceae</taxon>
        <taxon>Thalassiosirophycidae</taxon>
        <taxon>Thalassiosirales</taxon>
        <taxon>Skeletonemataceae</taxon>
        <taxon>Skeletonema</taxon>
        <taxon>Skeletonema marinoi-dohrnii complex</taxon>
    </lineage>
</organism>
<accession>A0AAD8XVU9</accession>
<dbReference type="EMBL" id="JATAAI010000040">
    <property type="protein sequence ID" value="KAK1734266.1"/>
    <property type="molecule type" value="Genomic_DNA"/>
</dbReference>
<feature type="region of interest" description="Disordered" evidence="1">
    <location>
        <begin position="318"/>
        <end position="339"/>
    </location>
</feature>
<protein>
    <submittedName>
        <fullName evidence="3">Uncharacterized protein</fullName>
    </submittedName>
</protein>
<feature type="compositionally biased region" description="Acidic residues" evidence="1">
    <location>
        <begin position="280"/>
        <end position="293"/>
    </location>
</feature>
<name>A0AAD8XVU9_9STRA</name>
<evidence type="ECO:0000256" key="1">
    <source>
        <dbReference type="SAM" id="MobiDB-lite"/>
    </source>
</evidence>
<evidence type="ECO:0000256" key="2">
    <source>
        <dbReference type="SAM" id="Phobius"/>
    </source>
</evidence>
<gene>
    <name evidence="3" type="ORF">QTG54_015033</name>
</gene>
<dbReference type="AlphaFoldDB" id="A0AAD8XVU9"/>
<evidence type="ECO:0000313" key="4">
    <source>
        <dbReference type="Proteomes" id="UP001224775"/>
    </source>
</evidence>
<reference evidence="3" key="1">
    <citation type="submission" date="2023-06" db="EMBL/GenBank/DDBJ databases">
        <title>Survivors Of The Sea: Transcriptome response of Skeletonema marinoi to long-term dormancy.</title>
        <authorList>
            <person name="Pinder M.I.M."/>
            <person name="Kourtchenko O."/>
            <person name="Robertson E.K."/>
            <person name="Larsson T."/>
            <person name="Maumus F."/>
            <person name="Osuna-Cruz C.M."/>
            <person name="Vancaester E."/>
            <person name="Stenow R."/>
            <person name="Vandepoele K."/>
            <person name="Ploug H."/>
            <person name="Bruchert V."/>
            <person name="Godhe A."/>
            <person name="Topel M."/>
        </authorList>
    </citation>
    <scope>NUCLEOTIDE SEQUENCE</scope>
    <source>
        <strain evidence="3">R05AC</strain>
    </source>
</reference>
<sequence length="339" mass="37852">MPLKMLSTRILIAPPLTALIVIVIIVIILCAAQDHHHPAAAVESFLLQPPTSHHHASPPIRKQQPSPIIITTQHHAMAPSEQDRLLLTEPAQTAFIVAEMKSFLTDAVERNDGPSGQLTRWELSEKDMLAANLIDGNGTIINEEYQEAKRLMAMKDDSNDNNDIEDCGKLLAINILCNTTRDTFQDGFTNQPGLLSSLGSAICYFRDAFRNGPNLAACERVGLSDYVVAHHITDMYHHRNFRGAYTKTLAPSGTGEIAARTAVGLGDDDATKSRQRDDRDDKEEEEEEEEDECILWSPTTPDVCIHWKSDDEAWRKKRFERIQMEGTKDPRRGGSGTMR</sequence>
<feature type="compositionally biased region" description="Basic and acidic residues" evidence="1">
    <location>
        <begin position="318"/>
        <end position="332"/>
    </location>
</feature>
<proteinExistence type="predicted"/>
<feature type="compositionally biased region" description="Basic and acidic residues" evidence="1">
    <location>
        <begin position="269"/>
        <end position="279"/>
    </location>
</feature>
<keyword evidence="2" id="KW-0472">Membrane</keyword>
<keyword evidence="4" id="KW-1185">Reference proteome</keyword>
<keyword evidence="2" id="KW-0812">Transmembrane</keyword>